<feature type="transmembrane region" description="Helical" evidence="6">
    <location>
        <begin position="133"/>
        <end position="155"/>
    </location>
</feature>
<feature type="transmembrane region" description="Helical" evidence="6">
    <location>
        <begin position="221"/>
        <end position="241"/>
    </location>
</feature>
<dbReference type="Pfam" id="PF20684">
    <property type="entry name" value="Fung_rhodopsin"/>
    <property type="match status" value="1"/>
</dbReference>
<keyword evidence="4 6" id="KW-0472">Membrane</keyword>
<evidence type="ECO:0000313" key="8">
    <source>
        <dbReference type="EMBL" id="KNB18661.1"/>
    </source>
</evidence>
<evidence type="ECO:0000259" key="7">
    <source>
        <dbReference type="Pfam" id="PF20684"/>
    </source>
</evidence>
<protein>
    <recommendedName>
        <fullName evidence="7">Rhodopsin domain-containing protein</fullName>
    </recommendedName>
</protein>
<evidence type="ECO:0000313" key="9">
    <source>
        <dbReference type="Proteomes" id="UP000009097"/>
    </source>
</evidence>
<feature type="transmembrane region" description="Helical" evidence="6">
    <location>
        <begin position="47"/>
        <end position="67"/>
    </location>
</feature>
<evidence type="ECO:0000256" key="5">
    <source>
        <dbReference type="ARBA" id="ARBA00038359"/>
    </source>
</evidence>
<dbReference type="GO" id="GO:0016020">
    <property type="term" value="C:membrane"/>
    <property type="evidence" value="ECO:0007669"/>
    <property type="project" value="UniProtKB-SubCell"/>
</dbReference>
<dbReference type="PANTHER" id="PTHR33048:SF96">
    <property type="entry name" value="INTEGRAL MEMBRANE PROTEIN"/>
    <property type="match status" value="1"/>
</dbReference>
<dbReference type="EMBL" id="DS231727">
    <property type="protein sequence ID" value="KNB18661.1"/>
    <property type="molecule type" value="Genomic_DNA"/>
</dbReference>
<comment type="subcellular location">
    <subcellularLocation>
        <location evidence="1">Membrane</location>
        <topology evidence="1">Multi-pass membrane protein</topology>
    </subcellularLocation>
</comment>
<keyword evidence="2 6" id="KW-0812">Transmembrane</keyword>
<evidence type="ECO:0000256" key="1">
    <source>
        <dbReference type="ARBA" id="ARBA00004141"/>
    </source>
</evidence>
<dbReference type="InterPro" id="IPR052337">
    <property type="entry name" value="SAT4-like"/>
</dbReference>
<dbReference type="InterPro" id="IPR049326">
    <property type="entry name" value="Rhodopsin_dom_fungi"/>
</dbReference>
<feature type="domain" description="Rhodopsin" evidence="7">
    <location>
        <begin position="29"/>
        <end position="283"/>
    </location>
</feature>
<feature type="transmembrane region" description="Helical" evidence="6">
    <location>
        <begin position="180"/>
        <end position="209"/>
    </location>
</feature>
<evidence type="ECO:0000256" key="4">
    <source>
        <dbReference type="ARBA" id="ARBA00023136"/>
    </source>
</evidence>
<feature type="transmembrane region" description="Helical" evidence="6">
    <location>
        <begin position="261"/>
        <end position="282"/>
    </location>
</feature>
<dbReference type="RefSeq" id="XP_018256706.1">
    <property type="nucleotide sequence ID" value="XM_018402732.1"/>
</dbReference>
<comment type="similarity">
    <text evidence="5">Belongs to the SAT4 family.</text>
</comment>
<feature type="transmembrane region" description="Helical" evidence="6">
    <location>
        <begin position="12"/>
        <end position="33"/>
    </location>
</feature>
<evidence type="ECO:0000256" key="6">
    <source>
        <dbReference type="SAM" id="Phobius"/>
    </source>
</evidence>
<dbReference type="PANTHER" id="PTHR33048">
    <property type="entry name" value="PTH11-LIKE INTEGRAL MEMBRANE PROTEIN (AFU_ORTHOLOGUE AFUA_5G11245)"/>
    <property type="match status" value="1"/>
</dbReference>
<reference evidence="8" key="2">
    <citation type="journal article" date="2010" name="Nature">
        <title>Comparative genomics reveals mobile pathogenicity chromosomes in Fusarium.</title>
        <authorList>
            <person name="Ma L.J."/>
            <person name="van der Does H.C."/>
            <person name="Borkovich K.A."/>
            <person name="Coleman J.J."/>
            <person name="Daboussi M.J."/>
            <person name="Di Pietro A."/>
            <person name="Dufresne M."/>
            <person name="Freitag M."/>
            <person name="Grabherr M."/>
            <person name="Henrissat B."/>
            <person name="Houterman P.M."/>
            <person name="Kang S."/>
            <person name="Shim W.B."/>
            <person name="Woloshuk C."/>
            <person name="Xie X."/>
            <person name="Xu J.R."/>
            <person name="Antoniw J."/>
            <person name="Baker S.E."/>
            <person name="Bluhm B.H."/>
            <person name="Breakspear A."/>
            <person name="Brown D.W."/>
            <person name="Butchko R.A."/>
            <person name="Chapman S."/>
            <person name="Coulson R."/>
            <person name="Coutinho P.M."/>
            <person name="Danchin E.G."/>
            <person name="Diener A."/>
            <person name="Gale L.R."/>
            <person name="Gardiner D.M."/>
            <person name="Goff S."/>
            <person name="Hammond-Kosack K.E."/>
            <person name="Hilburn K."/>
            <person name="Hua-Van A."/>
            <person name="Jonkers W."/>
            <person name="Kazan K."/>
            <person name="Kodira C.D."/>
            <person name="Koehrsen M."/>
            <person name="Kumar L."/>
            <person name="Lee Y.H."/>
            <person name="Li L."/>
            <person name="Manners J.M."/>
            <person name="Miranda-Saavedra D."/>
            <person name="Mukherjee M."/>
            <person name="Park G."/>
            <person name="Park J."/>
            <person name="Park S.Y."/>
            <person name="Proctor R.H."/>
            <person name="Regev A."/>
            <person name="Ruiz-Roldan M.C."/>
            <person name="Sain D."/>
            <person name="Sakthikumar S."/>
            <person name="Sykes S."/>
            <person name="Schwartz D.C."/>
            <person name="Turgeon B.G."/>
            <person name="Wapinski I."/>
            <person name="Yoder O."/>
            <person name="Young S."/>
            <person name="Zeng Q."/>
            <person name="Zhou S."/>
            <person name="Galagan J."/>
            <person name="Cuomo C.A."/>
            <person name="Kistler H.C."/>
            <person name="Rep M."/>
        </authorList>
    </citation>
    <scope>NUCLEOTIDE SEQUENCE [LARGE SCALE GENOMIC DNA]</scope>
    <source>
        <strain evidence="8">4287</strain>
    </source>
</reference>
<reference evidence="8" key="1">
    <citation type="submission" date="2007-04" db="EMBL/GenBank/DDBJ databases">
        <authorList>
            <consortium name="The Broad Institute Genome Sequencing Platform"/>
            <person name="Birren B."/>
            <person name="Lander E."/>
            <person name="Galagan J."/>
            <person name="Nusbaum C."/>
            <person name="Devon K."/>
            <person name="Ma L.-J."/>
            <person name="Jaffe D."/>
            <person name="Butler J."/>
            <person name="Alvarez P."/>
            <person name="Gnerre S."/>
            <person name="Grabherr M."/>
            <person name="Kleber M."/>
            <person name="Mauceli E."/>
            <person name="Brockman W."/>
            <person name="MacCallum I.A."/>
            <person name="Young S."/>
            <person name="LaButti K."/>
            <person name="DeCaprio D."/>
            <person name="Crawford M."/>
            <person name="Koehrsen M."/>
            <person name="Engels R."/>
            <person name="Montgomery P."/>
            <person name="Pearson M."/>
            <person name="Howarth C."/>
            <person name="Larson L."/>
            <person name="White J."/>
            <person name="O'Leary S."/>
            <person name="Kodira C."/>
            <person name="Zeng Q."/>
            <person name="Yandava C."/>
            <person name="Alvarado L."/>
            <person name="Kistler C."/>
            <person name="Shim W.-B."/>
            <person name="Kang S."/>
            <person name="Woloshuk C."/>
        </authorList>
    </citation>
    <scope>NUCLEOTIDE SEQUENCE</scope>
    <source>
        <strain evidence="8">4287</strain>
    </source>
</reference>
<dbReference type="GeneID" id="28963034"/>
<dbReference type="OrthoDB" id="3936451at2759"/>
<evidence type="ECO:0000256" key="3">
    <source>
        <dbReference type="ARBA" id="ARBA00022989"/>
    </source>
</evidence>
<evidence type="ECO:0000256" key="2">
    <source>
        <dbReference type="ARBA" id="ARBA00022692"/>
    </source>
</evidence>
<sequence>MAWNTSEKALELFIIQICGTILVYISVFLRFWAQSVIMKEHVIYDKLMYISVFLYTAQVIIIVRGIVDGGIGQHADDISGVEIVKGFQTWYFGELIYAVLSCFTKTSVVLYLHRLYIGEPSKGAIVNKPILRISLIVCLVCVWATSIVFFLTSIFQCSPVGYYWEQFKHPVRPGTCSKSIVPIAGIVLSVVLALSDWTLALVVPIMSLWKSWLPWQTKAAIHALTSLGVLAGAAMIVRIPYIKMLDLTEDFLYETVDVAKWTVIEATLGIVAGCLPTIWPLLTAMRSRCVSSKLDYANDKPLQHGGRVERGTKQDTTQNNRDTILIHTDFFLSESFVNNSDNHVRHDPNNSFRHDQWRP</sequence>
<gene>
    <name evidence="8" type="ORF">FOXG_22328</name>
</gene>
<feature type="transmembrane region" description="Helical" evidence="6">
    <location>
        <begin position="95"/>
        <end position="112"/>
    </location>
</feature>
<organism evidence="8 9">
    <name type="scientific">Fusarium oxysporum f. sp. lycopersici (strain 4287 / CBS 123668 / FGSC 9935 / NRRL 34936)</name>
    <name type="common">Fusarium vascular wilt of tomato</name>
    <dbReference type="NCBI Taxonomy" id="426428"/>
    <lineage>
        <taxon>Eukaryota</taxon>
        <taxon>Fungi</taxon>
        <taxon>Dikarya</taxon>
        <taxon>Ascomycota</taxon>
        <taxon>Pezizomycotina</taxon>
        <taxon>Sordariomycetes</taxon>
        <taxon>Hypocreomycetidae</taxon>
        <taxon>Hypocreales</taxon>
        <taxon>Nectriaceae</taxon>
        <taxon>Fusarium</taxon>
        <taxon>Fusarium oxysporum species complex</taxon>
    </lineage>
</organism>
<name>A0A0J9W7R7_FUSO4</name>
<proteinExistence type="inferred from homology"/>
<dbReference type="Proteomes" id="UP000009097">
    <property type="component" value="Unassembled WGS sequence"/>
</dbReference>
<keyword evidence="3 6" id="KW-1133">Transmembrane helix</keyword>
<dbReference type="AlphaFoldDB" id="A0A0J9W7R7"/>
<dbReference type="KEGG" id="fox:FOXG_22328"/>
<accession>A0A0J9W7R7</accession>
<dbReference type="VEuPathDB" id="FungiDB:FOXG_22328"/>